<sequence length="80" mass="9334">MLPPQRSWYQRFVDFVYVVAAHLGKQKIQPLMITWKRQEHALLTTEKPTNGSVRLDLDLENDDDYMITDAPSVRDLDQSS</sequence>
<name>A0ABQ5ATF2_9ASTR</name>
<protein>
    <submittedName>
        <fullName evidence="1">Uncharacterized protein</fullName>
    </submittedName>
</protein>
<gene>
    <name evidence="1" type="ORF">Tco_0840393</name>
</gene>
<dbReference type="EMBL" id="BQNB010012626">
    <property type="protein sequence ID" value="GJT05931.1"/>
    <property type="molecule type" value="Genomic_DNA"/>
</dbReference>
<reference evidence="1" key="1">
    <citation type="journal article" date="2022" name="Int. J. Mol. Sci.">
        <title>Draft Genome of Tanacetum Coccineum: Genomic Comparison of Closely Related Tanacetum-Family Plants.</title>
        <authorList>
            <person name="Yamashiro T."/>
            <person name="Shiraishi A."/>
            <person name="Nakayama K."/>
            <person name="Satake H."/>
        </authorList>
    </citation>
    <scope>NUCLEOTIDE SEQUENCE</scope>
</reference>
<accession>A0ABQ5ATF2</accession>
<dbReference type="Proteomes" id="UP001151760">
    <property type="component" value="Unassembled WGS sequence"/>
</dbReference>
<keyword evidence="2" id="KW-1185">Reference proteome</keyword>
<reference evidence="1" key="2">
    <citation type="submission" date="2022-01" db="EMBL/GenBank/DDBJ databases">
        <authorList>
            <person name="Yamashiro T."/>
            <person name="Shiraishi A."/>
            <person name="Satake H."/>
            <person name="Nakayama K."/>
        </authorList>
    </citation>
    <scope>NUCLEOTIDE SEQUENCE</scope>
</reference>
<evidence type="ECO:0000313" key="2">
    <source>
        <dbReference type="Proteomes" id="UP001151760"/>
    </source>
</evidence>
<evidence type="ECO:0000313" key="1">
    <source>
        <dbReference type="EMBL" id="GJT05931.1"/>
    </source>
</evidence>
<organism evidence="1 2">
    <name type="scientific">Tanacetum coccineum</name>
    <dbReference type="NCBI Taxonomy" id="301880"/>
    <lineage>
        <taxon>Eukaryota</taxon>
        <taxon>Viridiplantae</taxon>
        <taxon>Streptophyta</taxon>
        <taxon>Embryophyta</taxon>
        <taxon>Tracheophyta</taxon>
        <taxon>Spermatophyta</taxon>
        <taxon>Magnoliopsida</taxon>
        <taxon>eudicotyledons</taxon>
        <taxon>Gunneridae</taxon>
        <taxon>Pentapetalae</taxon>
        <taxon>asterids</taxon>
        <taxon>campanulids</taxon>
        <taxon>Asterales</taxon>
        <taxon>Asteraceae</taxon>
        <taxon>Asteroideae</taxon>
        <taxon>Anthemideae</taxon>
        <taxon>Anthemidinae</taxon>
        <taxon>Tanacetum</taxon>
    </lineage>
</organism>
<proteinExistence type="predicted"/>
<comment type="caution">
    <text evidence="1">The sequence shown here is derived from an EMBL/GenBank/DDBJ whole genome shotgun (WGS) entry which is preliminary data.</text>
</comment>